<keyword evidence="3" id="KW-1185">Reference proteome</keyword>
<evidence type="ECO:0000313" key="2">
    <source>
        <dbReference type="EMBL" id="TCO71382.1"/>
    </source>
</evidence>
<feature type="region of interest" description="Disordered" evidence="1">
    <location>
        <begin position="135"/>
        <end position="158"/>
    </location>
</feature>
<protein>
    <submittedName>
        <fullName evidence="2">Uncharacterized protein</fullName>
    </submittedName>
</protein>
<organism evidence="2 3">
    <name type="scientific">Marinisporobacter balticus</name>
    <dbReference type="NCBI Taxonomy" id="2018667"/>
    <lineage>
        <taxon>Bacteria</taxon>
        <taxon>Bacillati</taxon>
        <taxon>Bacillota</taxon>
        <taxon>Clostridia</taxon>
        <taxon>Peptostreptococcales</taxon>
        <taxon>Thermotaleaceae</taxon>
        <taxon>Marinisporobacter</taxon>
    </lineage>
</organism>
<dbReference type="OrthoDB" id="1696133at2"/>
<dbReference type="RefSeq" id="WP_132246719.1">
    <property type="nucleotide sequence ID" value="NZ_SLWV01000022.1"/>
</dbReference>
<comment type="caution">
    <text evidence="2">The sequence shown here is derived from an EMBL/GenBank/DDBJ whole genome shotgun (WGS) entry which is preliminary data.</text>
</comment>
<accession>A0A4R2KG64</accession>
<evidence type="ECO:0000256" key="1">
    <source>
        <dbReference type="SAM" id="MobiDB-lite"/>
    </source>
</evidence>
<evidence type="ECO:0000313" key="3">
    <source>
        <dbReference type="Proteomes" id="UP000294919"/>
    </source>
</evidence>
<dbReference type="Proteomes" id="UP000294919">
    <property type="component" value="Unassembled WGS sequence"/>
</dbReference>
<dbReference type="EMBL" id="SLWV01000022">
    <property type="protein sequence ID" value="TCO71382.1"/>
    <property type="molecule type" value="Genomic_DNA"/>
</dbReference>
<sequence length="158" mass="17602">MNLLNKVKQGMLDRTKAIKEISSDVTELTKAKIALSKDLGRVDELYYILGKELYTAYEENPTMDLAQNVSSAVIELESTLERINEYGLKIESLKGIIKCSNCDHEVDVDAKYCSNCGNKIAAVLLKKIPTEVPVETPIPEESTPPICEENVDQVQKPE</sequence>
<dbReference type="AlphaFoldDB" id="A0A4R2KG64"/>
<feature type="compositionally biased region" description="Low complexity" evidence="1">
    <location>
        <begin position="135"/>
        <end position="148"/>
    </location>
</feature>
<reference evidence="2 3" key="1">
    <citation type="submission" date="2019-03" db="EMBL/GenBank/DDBJ databases">
        <title>Genomic Encyclopedia of Type Strains, Phase IV (KMG-IV): sequencing the most valuable type-strain genomes for metagenomic binning, comparative biology and taxonomic classification.</title>
        <authorList>
            <person name="Goeker M."/>
        </authorList>
    </citation>
    <scope>NUCLEOTIDE SEQUENCE [LARGE SCALE GENOMIC DNA]</scope>
    <source>
        <strain evidence="2 3">DSM 102940</strain>
    </source>
</reference>
<proteinExistence type="predicted"/>
<name>A0A4R2KG64_9FIRM</name>
<gene>
    <name evidence="2" type="ORF">EV214_12251</name>
</gene>